<feature type="signal peptide" evidence="1">
    <location>
        <begin position="1"/>
        <end position="29"/>
    </location>
</feature>
<sequence>MTSKRDRPHPARAAGSVVIAAALAFNVSACSGELDTECTGGAYEVECHPVYRPPSTTTASVSPVAAPTPTGSCPSDWAEAWKRMHARTWDSACPLPSPLGTVLPAPSG</sequence>
<name>A0ABP3RMB0_9ACTN</name>
<accession>A0ABP3RMB0</accession>
<reference evidence="3" key="1">
    <citation type="journal article" date="2019" name="Int. J. Syst. Evol. Microbiol.">
        <title>The Global Catalogue of Microorganisms (GCM) 10K type strain sequencing project: providing services to taxonomists for standard genome sequencing and annotation.</title>
        <authorList>
            <consortium name="The Broad Institute Genomics Platform"/>
            <consortium name="The Broad Institute Genome Sequencing Center for Infectious Disease"/>
            <person name="Wu L."/>
            <person name="Ma J."/>
        </authorList>
    </citation>
    <scope>NUCLEOTIDE SEQUENCE [LARGE SCALE GENOMIC DNA]</scope>
    <source>
        <strain evidence="3">JCM 5067</strain>
    </source>
</reference>
<feature type="chain" id="PRO_5046063040" description="Lipoprotein" evidence="1">
    <location>
        <begin position="30"/>
        <end position="108"/>
    </location>
</feature>
<comment type="caution">
    <text evidence="2">The sequence shown here is derived from an EMBL/GenBank/DDBJ whole genome shotgun (WGS) entry which is preliminary data.</text>
</comment>
<keyword evidence="3" id="KW-1185">Reference proteome</keyword>
<gene>
    <name evidence="2" type="ORF">GCM10010394_48860</name>
</gene>
<evidence type="ECO:0000313" key="3">
    <source>
        <dbReference type="Proteomes" id="UP001500668"/>
    </source>
</evidence>
<proteinExistence type="predicted"/>
<dbReference type="Proteomes" id="UP001500668">
    <property type="component" value="Unassembled WGS sequence"/>
</dbReference>
<evidence type="ECO:0000313" key="2">
    <source>
        <dbReference type="EMBL" id="GAA0613167.1"/>
    </source>
</evidence>
<dbReference type="EMBL" id="BAAACA010000034">
    <property type="protein sequence ID" value="GAA0613167.1"/>
    <property type="molecule type" value="Genomic_DNA"/>
</dbReference>
<evidence type="ECO:0008006" key="4">
    <source>
        <dbReference type="Google" id="ProtNLM"/>
    </source>
</evidence>
<protein>
    <recommendedName>
        <fullName evidence="4">Lipoprotein</fullName>
    </recommendedName>
</protein>
<organism evidence="2 3">
    <name type="scientific">Streptomyces crystallinus</name>
    <dbReference type="NCBI Taxonomy" id="68191"/>
    <lineage>
        <taxon>Bacteria</taxon>
        <taxon>Bacillati</taxon>
        <taxon>Actinomycetota</taxon>
        <taxon>Actinomycetes</taxon>
        <taxon>Kitasatosporales</taxon>
        <taxon>Streptomycetaceae</taxon>
        <taxon>Streptomyces</taxon>
    </lineage>
</organism>
<evidence type="ECO:0000256" key="1">
    <source>
        <dbReference type="SAM" id="SignalP"/>
    </source>
</evidence>
<keyword evidence="1" id="KW-0732">Signal</keyword>